<comment type="caution">
    <text evidence="1">The sequence shown here is derived from an EMBL/GenBank/DDBJ whole genome shotgun (WGS) entry which is preliminary data.</text>
</comment>
<evidence type="ECO:0008006" key="3">
    <source>
        <dbReference type="Google" id="ProtNLM"/>
    </source>
</evidence>
<name>A0ABU6MP77_9BACI</name>
<sequence>MSKKRWLTFTAFLILAITPIVFNIVVNNGRSSSTTSDLKVIGKGHSKDYKEYYIKAYDPNEQTQSMAFKIDIDDLNAWNLIEVNRNYIAVYDKTGQNKWLLKEVEHFQE</sequence>
<keyword evidence="2" id="KW-1185">Reference proteome</keyword>
<dbReference type="Proteomes" id="UP001341444">
    <property type="component" value="Unassembled WGS sequence"/>
</dbReference>
<organism evidence="1 2">
    <name type="scientific">Heyndrickxia acidicola</name>
    <dbReference type="NCBI Taxonomy" id="209389"/>
    <lineage>
        <taxon>Bacteria</taxon>
        <taxon>Bacillati</taxon>
        <taxon>Bacillota</taxon>
        <taxon>Bacilli</taxon>
        <taxon>Bacillales</taxon>
        <taxon>Bacillaceae</taxon>
        <taxon>Heyndrickxia</taxon>
    </lineage>
</organism>
<gene>
    <name evidence="1" type="ORF">P4T90_20520</name>
</gene>
<reference evidence="1 2" key="1">
    <citation type="submission" date="2023-03" db="EMBL/GenBank/DDBJ databases">
        <title>Bacillus Genome Sequencing.</title>
        <authorList>
            <person name="Dunlap C."/>
        </authorList>
    </citation>
    <scope>NUCLEOTIDE SEQUENCE [LARGE SCALE GENOMIC DNA]</scope>
    <source>
        <strain evidence="1 2">B-23453</strain>
    </source>
</reference>
<accession>A0ABU6MP77</accession>
<proteinExistence type="predicted"/>
<dbReference type="RefSeq" id="WP_066263115.1">
    <property type="nucleotide sequence ID" value="NZ_JARMAB010000032.1"/>
</dbReference>
<protein>
    <recommendedName>
        <fullName evidence="3">YxeA family protein</fullName>
    </recommendedName>
</protein>
<evidence type="ECO:0000313" key="2">
    <source>
        <dbReference type="Proteomes" id="UP001341444"/>
    </source>
</evidence>
<dbReference type="EMBL" id="JARMAB010000032">
    <property type="protein sequence ID" value="MED1205438.1"/>
    <property type="molecule type" value="Genomic_DNA"/>
</dbReference>
<evidence type="ECO:0000313" key="1">
    <source>
        <dbReference type="EMBL" id="MED1205438.1"/>
    </source>
</evidence>